<organism evidence="4 5">
    <name type="scientific">Chitinivibrio alkaliphilus ACht1</name>
    <dbReference type="NCBI Taxonomy" id="1313304"/>
    <lineage>
        <taxon>Bacteria</taxon>
        <taxon>Pseudomonadati</taxon>
        <taxon>Fibrobacterota</taxon>
        <taxon>Chitinivibrionia</taxon>
        <taxon>Chitinivibrionales</taxon>
        <taxon>Chitinivibrionaceae</taxon>
        <taxon>Chitinivibrio</taxon>
    </lineage>
</organism>
<evidence type="ECO:0000259" key="3">
    <source>
        <dbReference type="Pfam" id="PF18935"/>
    </source>
</evidence>
<dbReference type="AlphaFoldDB" id="U7D4W3"/>
<feature type="transmembrane region" description="Helical" evidence="1">
    <location>
        <begin position="115"/>
        <end position="138"/>
    </location>
</feature>
<dbReference type="RefSeq" id="WP_022637052.1">
    <property type="nucleotide sequence ID" value="NZ_ASJR01000012.1"/>
</dbReference>
<evidence type="ECO:0000256" key="1">
    <source>
        <dbReference type="SAM" id="Phobius"/>
    </source>
</evidence>
<reference evidence="4 5" key="1">
    <citation type="journal article" date="2013" name="Environ. Microbiol.">
        <title>Genome analysis of Chitinivibrio alkaliphilus gen. nov., sp. nov., a novel extremely haloalkaliphilic anaerobic chitinolytic bacterium from the candidate phylum Termite Group 3.</title>
        <authorList>
            <person name="Sorokin D.Y."/>
            <person name="Gumerov V.M."/>
            <person name="Rakitin A.L."/>
            <person name="Beletsky A.V."/>
            <person name="Damste J.S."/>
            <person name="Muyzer G."/>
            <person name="Mardanov A.V."/>
            <person name="Ravin N.V."/>
        </authorList>
    </citation>
    <scope>NUCLEOTIDE SEQUENCE [LARGE SCALE GENOMIC DNA]</scope>
    <source>
        <strain evidence="4 5">ACht1</strain>
    </source>
</reference>
<dbReference type="STRING" id="1313304.CALK_1600"/>
<dbReference type="Pfam" id="PF18935">
    <property type="entry name" value="DUF5683"/>
    <property type="match status" value="1"/>
</dbReference>
<accession>U7D4W3</accession>
<keyword evidence="5" id="KW-1185">Reference proteome</keyword>
<feature type="transmembrane region" description="Helical" evidence="1">
    <location>
        <begin position="173"/>
        <end position="192"/>
    </location>
</feature>
<name>U7D4W3_9BACT</name>
<dbReference type="InterPro" id="IPR043738">
    <property type="entry name" value="DUF5683"/>
</dbReference>
<dbReference type="EMBL" id="ASJR01000012">
    <property type="protein sequence ID" value="ERP31554.1"/>
    <property type="molecule type" value="Genomic_DNA"/>
</dbReference>
<keyword evidence="1" id="KW-0812">Transmembrane</keyword>
<feature type="transmembrane region" description="Helical" evidence="1">
    <location>
        <begin position="237"/>
        <end position="255"/>
    </location>
</feature>
<evidence type="ECO:0000256" key="2">
    <source>
        <dbReference type="SAM" id="SignalP"/>
    </source>
</evidence>
<gene>
    <name evidence="4" type="ORF">CALK_1600</name>
</gene>
<proteinExistence type="predicted"/>
<comment type="caution">
    <text evidence="4">The sequence shown here is derived from an EMBL/GenBank/DDBJ whole genome shotgun (WGS) entry which is preliminary data.</text>
</comment>
<sequence>MIKAVLLTLTLSMCLSAEASLSPLRIAIPGAVRFSRQDPLRGALQASLFTGFSTATIARRQIYHAQYDSVDLRKEAYYELTDIHETSSYRRITYFNDLLAEEYSLERERRRYYNYALWAGGVFAWSLFDGIAVEQNLFDDRSTPREPRRALRLSLIPFLGLGQLYNGESYKAGFVWTTQIGCAFSAIQLGAASRDAEDAMKRVHAHGEYDNLTEREKEEFTSFWEDRYDRAQRERTMFLWYGVVAYLYGVFDAYIDAHLSNFNTPFSLVPSWNSSPEIALIIPF</sequence>
<keyword evidence="1" id="KW-1133">Transmembrane helix</keyword>
<feature type="signal peptide" evidence="2">
    <location>
        <begin position="1"/>
        <end position="19"/>
    </location>
</feature>
<dbReference type="OrthoDB" id="9813910at2"/>
<feature type="chain" id="PRO_5004678963" description="DUF5683 domain-containing protein" evidence="2">
    <location>
        <begin position="20"/>
        <end position="284"/>
    </location>
</feature>
<dbReference type="Proteomes" id="UP000017148">
    <property type="component" value="Unassembled WGS sequence"/>
</dbReference>
<evidence type="ECO:0000313" key="4">
    <source>
        <dbReference type="EMBL" id="ERP31554.1"/>
    </source>
</evidence>
<keyword evidence="1" id="KW-0472">Membrane</keyword>
<evidence type="ECO:0000313" key="5">
    <source>
        <dbReference type="Proteomes" id="UP000017148"/>
    </source>
</evidence>
<protein>
    <recommendedName>
        <fullName evidence="3">DUF5683 domain-containing protein</fullName>
    </recommendedName>
</protein>
<keyword evidence="2" id="KW-0732">Signal</keyword>
<feature type="domain" description="DUF5683" evidence="3">
    <location>
        <begin position="144"/>
        <end position="265"/>
    </location>
</feature>